<dbReference type="SUPFAM" id="SSF47226">
    <property type="entry name" value="Histidine-containing phosphotransfer domain, HPT domain"/>
    <property type="match status" value="1"/>
</dbReference>
<evidence type="ECO:0000313" key="2">
    <source>
        <dbReference type="Proteomes" id="UP001500459"/>
    </source>
</evidence>
<reference evidence="2" key="1">
    <citation type="journal article" date="2019" name="Int. J. Syst. Evol. Microbiol.">
        <title>The Global Catalogue of Microorganisms (GCM) 10K type strain sequencing project: providing services to taxonomists for standard genome sequencing and annotation.</title>
        <authorList>
            <consortium name="The Broad Institute Genomics Platform"/>
            <consortium name="The Broad Institute Genome Sequencing Center for Infectious Disease"/>
            <person name="Wu L."/>
            <person name="Ma J."/>
        </authorList>
    </citation>
    <scope>NUCLEOTIDE SEQUENCE [LARGE SCALE GENOMIC DNA]</scope>
    <source>
        <strain evidence="2">JCM 17106</strain>
    </source>
</reference>
<dbReference type="Gene3D" id="1.20.120.160">
    <property type="entry name" value="HPT domain"/>
    <property type="match status" value="1"/>
</dbReference>
<sequence length="106" mass="12362">MIEQPNKNYIQQLSAGDPEFEKKIVGIIQREFPEEKKEFLNNFNNKQFLKTAENVHKLKHKIGMLGFEIGYQTAIDFEEGLKENNPSLFPKFIVILDSIETFLDTL</sequence>
<dbReference type="InterPro" id="IPR036641">
    <property type="entry name" value="HPT_dom_sf"/>
</dbReference>
<evidence type="ECO:0000313" key="1">
    <source>
        <dbReference type="EMBL" id="GAA3510255.1"/>
    </source>
</evidence>
<proteinExistence type="predicted"/>
<protein>
    <submittedName>
        <fullName evidence="1">Hpt domain-containing protein</fullName>
    </submittedName>
</protein>
<accession>A0ABP6UNA7</accession>
<gene>
    <name evidence="1" type="ORF">GCM10022393_24360</name>
</gene>
<dbReference type="EMBL" id="BAABCW010000009">
    <property type="protein sequence ID" value="GAA3510255.1"/>
    <property type="molecule type" value="Genomic_DNA"/>
</dbReference>
<comment type="caution">
    <text evidence="1">The sequence shown here is derived from an EMBL/GenBank/DDBJ whole genome shotgun (WGS) entry which is preliminary data.</text>
</comment>
<keyword evidence="2" id="KW-1185">Reference proteome</keyword>
<organism evidence="1 2">
    <name type="scientific">Aquimarina addita</name>
    <dbReference type="NCBI Taxonomy" id="870485"/>
    <lineage>
        <taxon>Bacteria</taxon>
        <taxon>Pseudomonadati</taxon>
        <taxon>Bacteroidota</taxon>
        <taxon>Flavobacteriia</taxon>
        <taxon>Flavobacteriales</taxon>
        <taxon>Flavobacteriaceae</taxon>
        <taxon>Aquimarina</taxon>
    </lineage>
</organism>
<dbReference type="Proteomes" id="UP001500459">
    <property type="component" value="Unassembled WGS sequence"/>
</dbReference>
<dbReference type="RefSeq" id="WP_344927762.1">
    <property type="nucleotide sequence ID" value="NZ_BAABCW010000009.1"/>
</dbReference>
<name>A0ABP6UNA7_9FLAO</name>